<feature type="region of interest" description="Disordered" evidence="1">
    <location>
        <begin position="1"/>
        <end position="78"/>
    </location>
</feature>
<accession>A0A2T8KTU2</accession>
<feature type="compositionally biased region" description="Basic and acidic residues" evidence="1">
    <location>
        <begin position="32"/>
        <end position="43"/>
    </location>
</feature>
<dbReference type="Proteomes" id="UP000243499">
    <property type="component" value="Chromosome 1"/>
</dbReference>
<feature type="compositionally biased region" description="Polar residues" evidence="1">
    <location>
        <begin position="19"/>
        <end position="29"/>
    </location>
</feature>
<gene>
    <name evidence="2" type="ORF">PAHAL_1G032500</name>
</gene>
<name>A0A2T8KTU2_9POAL</name>
<evidence type="ECO:0000256" key="1">
    <source>
        <dbReference type="SAM" id="MobiDB-lite"/>
    </source>
</evidence>
<protein>
    <submittedName>
        <fullName evidence="2">Uncharacterized protein</fullName>
    </submittedName>
</protein>
<dbReference type="AlphaFoldDB" id="A0A2T8KTU2"/>
<feature type="compositionally biased region" description="Basic residues" evidence="1">
    <location>
        <begin position="44"/>
        <end position="69"/>
    </location>
</feature>
<evidence type="ECO:0000313" key="2">
    <source>
        <dbReference type="EMBL" id="PVH65594.1"/>
    </source>
</evidence>
<dbReference type="Gramene" id="PVH65594">
    <property type="protein sequence ID" value="PVH65594"/>
    <property type="gene ID" value="PAHAL_1G032500"/>
</dbReference>
<reference evidence="2" key="1">
    <citation type="submission" date="2018-04" db="EMBL/GenBank/DDBJ databases">
        <title>WGS assembly of Panicum hallii.</title>
        <authorList>
            <person name="Lovell J."/>
            <person name="Jenkins J."/>
            <person name="Lowry D."/>
            <person name="Mamidi S."/>
            <person name="Sreedasyam A."/>
            <person name="Weng X."/>
            <person name="Barry K."/>
            <person name="Bonette J."/>
            <person name="Campitelli B."/>
            <person name="Daum C."/>
            <person name="Gordon S."/>
            <person name="Gould B."/>
            <person name="Lipzen A."/>
            <person name="Macqueen A."/>
            <person name="Palacio-Mejia J."/>
            <person name="Plott C."/>
            <person name="Shakirov E."/>
            <person name="Shu S."/>
            <person name="Yoshinaga Y."/>
            <person name="Zane M."/>
            <person name="Rokhsar D."/>
            <person name="Grimwood J."/>
            <person name="Schmutz J."/>
            <person name="Juenger T."/>
        </authorList>
    </citation>
    <scope>NUCLEOTIDE SEQUENCE [LARGE SCALE GENOMIC DNA]</scope>
    <source>
        <strain evidence="2">FIL2</strain>
    </source>
</reference>
<organism evidence="2">
    <name type="scientific">Panicum hallii</name>
    <dbReference type="NCBI Taxonomy" id="206008"/>
    <lineage>
        <taxon>Eukaryota</taxon>
        <taxon>Viridiplantae</taxon>
        <taxon>Streptophyta</taxon>
        <taxon>Embryophyta</taxon>
        <taxon>Tracheophyta</taxon>
        <taxon>Spermatophyta</taxon>
        <taxon>Magnoliopsida</taxon>
        <taxon>Liliopsida</taxon>
        <taxon>Poales</taxon>
        <taxon>Poaceae</taxon>
        <taxon>PACMAD clade</taxon>
        <taxon>Panicoideae</taxon>
        <taxon>Panicodae</taxon>
        <taxon>Paniceae</taxon>
        <taxon>Panicinae</taxon>
        <taxon>Panicum</taxon>
        <taxon>Panicum sect. Panicum</taxon>
    </lineage>
</organism>
<dbReference type="PANTHER" id="PTHR35510">
    <property type="entry name" value="DBH-LIKE MONOOXYGENASE"/>
    <property type="match status" value="1"/>
</dbReference>
<feature type="non-terminal residue" evidence="2">
    <location>
        <position position="1"/>
    </location>
</feature>
<sequence length="320" mass="35477">SEHARGPRVFSGSIPPARANQQTLPNQASRRTRAERAKSEARKPSPRIPRRAKRNPHGQHLRARRGTRRRTAEVLQPSIPAGFSRNLRVPRRDFAGPRVLVDETMVGFAGKRKELEQVVDGLSDFSLSGPASKSRRLDPGLPPIMEEEPPAPSISFQMLGEKINSDVNMPSVMEGSMSHHVPSEDMALVLYKPVDNPGISSSSFIVSSDLIRGLKNHAFNQANYLELEAESPGRSNSLALVPWKPPQMPIRSDWVASEPESEQTFEVPMEADECEVTSMDFEEAPEATAGGFDGENIHQWQHCMTLPSLPNPSAHVMWSR</sequence>
<proteinExistence type="predicted"/>
<dbReference type="PANTHER" id="PTHR35510:SF1">
    <property type="entry name" value="DBH-LIKE MONOOXYGENASE"/>
    <property type="match status" value="1"/>
</dbReference>
<dbReference type="EMBL" id="CM008046">
    <property type="protein sequence ID" value="PVH65594.1"/>
    <property type="molecule type" value="Genomic_DNA"/>
</dbReference>